<keyword evidence="3" id="KW-1185">Reference proteome</keyword>
<dbReference type="KEGG" id="cfm:BJL90_17310"/>
<reference evidence="1 3" key="1">
    <citation type="submission" date="2016-10" db="EMBL/GenBank/DDBJ databases">
        <title>Complete Genome Sequence of Acetogen Clostridium formicoaceticum ATCC 27076.</title>
        <authorList>
            <person name="Bao T."/>
            <person name="Cheng C."/>
            <person name="Zhao J."/>
            <person name="Yang S.-T."/>
            <person name="Wang J."/>
            <person name="Wang M."/>
        </authorList>
    </citation>
    <scope>NUCLEOTIDE SEQUENCE [LARGE SCALE GENOMIC DNA]</scope>
    <source>
        <strain evidence="1 3">ATCC 27076</strain>
    </source>
</reference>
<protein>
    <submittedName>
        <fullName evidence="2">Uncharacterized protein</fullName>
    </submittedName>
</protein>
<reference evidence="2 4" key="2">
    <citation type="submission" date="2017-03" db="EMBL/GenBank/DDBJ databases">
        <title>Complete sequence of Clostridium formicaceticum DSM 92.</title>
        <authorList>
            <person name="Poehlein A."/>
            <person name="Karl M."/>
            <person name="Bengelsdorf F.R."/>
            <person name="Duerre P."/>
            <person name="Daniel R."/>
        </authorList>
    </citation>
    <scope>NUCLEOTIDE SEQUENCE [LARGE SCALE GENOMIC DNA]</scope>
    <source>
        <strain evidence="2 4">DSM 92</strain>
    </source>
</reference>
<organism evidence="2 4">
    <name type="scientific">Clostridium formicaceticum</name>
    <dbReference type="NCBI Taxonomy" id="1497"/>
    <lineage>
        <taxon>Bacteria</taxon>
        <taxon>Bacillati</taxon>
        <taxon>Bacillota</taxon>
        <taxon>Clostridia</taxon>
        <taxon>Eubacteriales</taxon>
        <taxon>Clostridiaceae</taxon>
        <taxon>Clostridium</taxon>
    </lineage>
</organism>
<dbReference type="AlphaFoldDB" id="A0AAC9RLR8"/>
<dbReference type="Proteomes" id="UP000192478">
    <property type="component" value="Chromosome"/>
</dbReference>
<dbReference type="EMBL" id="CP020559">
    <property type="protein sequence ID" value="ARE88014.1"/>
    <property type="molecule type" value="Genomic_DNA"/>
</dbReference>
<evidence type="ECO:0000313" key="1">
    <source>
        <dbReference type="EMBL" id="AOY77457.1"/>
    </source>
</evidence>
<sequence>MKCKECNSTEVIKINKPEHVRFQCKQGHTWVEEYVDKGGSHRRPKSYKIKVEDILFPSEKILYEKVLSEIAKNQNFFISSNPEKVINYLTEKCKFNQEEIYRLFKKITKFNNKVEK</sequence>
<gene>
    <name evidence="1" type="ORF">BJL90_17310</name>
    <name evidence="2" type="ORF">CLFO_24150</name>
</gene>
<dbReference type="Proteomes" id="UP000177894">
    <property type="component" value="Chromosome"/>
</dbReference>
<dbReference type="EMBL" id="CP017603">
    <property type="protein sequence ID" value="AOY77457.1"/>
    <property type="molecule type" value="Genomic_DNA"/>
</dbReference>
<evidence type="ECO:0000313" key="3">
    <source>
        <dbReference type="Proteomes" id="UP000177894"/>
    </source>
</evidence>
<accession>A0AAC9RLR8</accession>
<dbReference type="RefSeq" id="WP_070970970.1">
    <property type="nucleotide sequence ID" value="NZ_CP017603.1"/>
</dbReference>
<evidence type="ECO:0000313" key="4">
    <source>
        <dbReference type="Proteomes" id="UP000192478"/>
    </source>
</evidence>
<name>A0AAC9RLR8_9CLOT</name>
<proteinExistence type="predicted"/>
<evidence type="ECO:0000313" key="2">
    <source>
        <dbReference type="EMBL" id="ARE88014.1"/>
    </source>
</evidence>